<evidence type="ECO:0000313" key="3">
    <source>
        <dbReference type="Proteomes" id="UP001235840"/>
    </source>
</evidence>
<reference evidence="2 3" key="1">
    <citation type="submission" date="2023-07" db="EMBL/GenBank/DDBJ databases">
        <title>Genomic Encyclopedia of Type Strains, Phase IV (KMG-IV): sequencing the most valuable type-strain genomes for metagenomic binning, comparative biology and taxonomic classification.</title>
        <authorList>
            <person name="Goeker M."/>
        </authorList>
    </citation>
    <scope>NUCLEOTIDE SEQUENCE [LARGE SCALE GENOMIC DNA]</scope>
    <source>
        <strain evidence="2 3">DSM 12751</strain>
    </source>
</reference>
<evidence type="ECO:0000256" key="1">
    <source>
        <dbReference type="SAM" id="MobiDB-lite"/>
    </source>
</evidence>
<gene>
    <name evidence="2" type="ORF">J2S11_002568</name>
</gene>
<comment type="caution">
    <text evidence="2">The sequence shown here is derived from an EMBL/GenBank/DDBJ whole genome shotgun (WGS) entry which is preliminary data.</text>
</comment>
<evidence type="ECO:0000313" key="2">
    <source>
        <dbReference type="EMBL" id="MDQ0166652.1"/>
    </source>
</evidence>
<dbReference type="InterPro" id="IPR010022">
    <property type="entry name" value="XkdX"/>
</dbReference>
<feature type="region of interest" description="Disordered" evidence="1">
    <location>
        <begin position="1"/>
        <end position="20"/>
    </location>
</feature>
<proteinExistence type="predicted"/>
<organism evidence="2 3">
    <name type="scientific">Caldalkalibacillus horti</name>
    <dbReference type="NCBI Taxonomy" id="77523"/>
    <lineage>
        <taxon>Bacteria</taxon>
        <taxon>Bacillati</taxon>
        <taxon>Bacillota</taxon>
        <taxon>Bacilli</taxon>
        <taxon>Bacillales</taxon>
        <taxon>Bacillaceae</taxon>
        <taxon>Caldalkalibacillus</taxon>
    </lineage>
</organism>
<dbReference type="EMBL" id="JAUSTY010000010">
    <property type="protein sequence ID" value="MDQ0166652.1"/>
    <property type="molecule type" value="Genomic_DNA"/>
</dbReference>
<sequence>MFNSIKRHYDSGRYSNDPSSDRWVGVFVQAGWITKVEYFTITQDEYPEI</sequence>
<evidence type="ECO:0008006" key="4">
    <source>
        <dbReference type="Google" id="ProtNLM"/>
    </source>
</evidence>
<dbReference type="RefSeq" id="WP_307395034.1">
    <property type="nucleotide sequence ID" value="NZ_BAAADK010000047.1"/>
</dbReference>
<name>A0ABT9W0S3_9BACI</name>
<keyword evidence="3" id="KW-1185">Reference proteome</keyword>
<accession>A0ABT9W0S3</accession>
<dbReference type="Proteomes" id="UP001235840">
    <property type="component" value="Unassembled WGS sequence"/>
</dbReference>
<protein>
    <recommendedName>
        <fullName evidence="4">XkdX family protein</fullName>
    </recommendedName>
</protein>
<dbReference type="Pfam" id="PF09693">
    <property type="entry name" value="Phage_XkdX"/>
    <property type="match status" value="1"/>
</dbReference>